<dbReference type="AlphaFoldDB" id="A0A191WHA6"/>
<dbReference type="STRING" id="453304.ATC03_14140"/>
<feature type="transmembrane region" description="Helical" evidence="1">
    <location>
        <begin position="309"/>
        <end position="326"/>
    </location>
</feature>
<feature type="transmembrane region" description="Helical" evidence="1">
    <location>
        <begin position="688"/>
        <end position="708"/>
    </location>
</feature>
<feature type="transmembrane region" description="Helical" evidence="1">
    <location>
        <begin position="214"/>
        <end position="238"/>
    </location>
</feature>
<accession>A0A191WHA6</accession>
<protein>
    <submittedName>
        <fullName evidence="2">Uncharacterized protein</fullName>
    </submittedName>
</protein>
<feature type="transmembrane region" description="Helical" evidence="1">
    <location>
        <begin position="173"/>
        <end position="202"/>
    </location>
</feature>
<gene>
    <name evidence="2" type="ORF">ATC03_14140</name>
</gene>
<feature type="transmembrane region" description="Helical" evidence="1">
    <location>
        <begin position="245"/>
        <end position="267"/>
    </location>
</feature>
<reference evidence="2 3" key="1">
    <citation type="journal article" date="2016" name="Int. J. Syst. Evol. Microbiol.">
        <title>Agromyces aureus sp. nov., isolated from the rhizosphere of Salix caprea L. grown in a heavy-metal-contaminated soil.</title>
        <authorList>
            <person name="Corretto E."/>
            <person name="Antonielli L."/>
            <person name="Sessitsch A."/>
            <person name="Compant S."/>
            <person name="Gorfer M."/>
            <person name="Kuffner M."/>
            <person name="Brader G."/>
        </authorList>
    </citation>
    <scope>NUCLEOTIDE SEQUENCE [LARGE SCALE GENOMIC DNA]</scope>
    <source>
        <strain evidence="2 3">AR33</strain>
    </source>
</reference>
<feature type="transmembrane region" description="Helical" evidence="1">
    <location>
        <begin position="144"/>
        <end position="161"/>
    </location>
</feature>
<sequence>MYWAVATVVIAMLGASVPIMFNSEFYFVDDTQSGALGQWWEIGNRVLAGDWSIINPTVWQSGHYLAEGAWGVFSPMLWLIGLAMHAATDAVVYITIVKLCFFGIAAFGVWLLARTFGASPAWAAAIGVGASLSGFTLYIDAASWANGFMAWSLWALSWALVRRSVFEARSPLLAAAACISLIGVGYVHATLMLAAAIVATIIESLARRNRPEIVRSLLAAVVAGSFAVIVHLPSLLIAPNTGRSIGVANTGLLTVNLSGLAASAVPVGGPQMGFFGTNFPNAPLLYIAWFLPVLAFLEWRRLVGLLRQRLSLLLVLGVALVLVLLPSDFGPLRFPVRLMPYVTVTALVVVGVGLTLAARKPLSRGRLGVAVAVWVGSVYFAFTTSPDHWKWLVLVSVIALIGIFAVYWTCGGVRLVRGRNAAAAGPRPALGAVIVIGIGLVMLVPQHIVAPTSPLRDYGNPAEIAAYHEQFSSAQGDVLVLGAVDDGLDRPEYWSETLTGNMFYLNHASVQNAYSAVYYPPYQARVCMLYNGGTCAEAYDRVFEIEPETGRPFVDLFGVSTVQSIKSTIPEASWSNVPDGWHVTEDTALTRTIVRDVPISGAGGVAWTSDGTEVTVLAEDAMGVTLRVDAVPDGGGTVALSRLPWPGYTADGGTVIDDGPTGGLLLDVGLDSSAEGRTVVISYWSPGWMMQLIAGIAILLVLGGWVVVRRIRGRGRWSTWRSELRTVSERADQQTTSSPSAS</sequence>
<feature type="transmembrane region" description="Helical" evidence="1">
    <location>
        <begin position="429"/>
        <end position="448"/>
    </location>
</feature>
<evidence type="ECO:0000313" key="2">
    <source>
        <dbReference type="EMBL" id="ANJ27680.1"/>
    </source>
</evidence>
<reference evidence="3" key="2">
    <citation type="submission" date="2016-01" db="EMBL/GenBank/DDBJ databases">
        <title>Complete genome sequence of Agromyces aureus AR33T and comparison with related organisms.</title>
        <authorList>
            <person name="Corretto E."/>
            <person name="Antonielli L."/>
            <person name="Sessitsch A."/>
            <person name="Brader G."/>
        </authorList>
    </citation>
    <scope>NUCLEOTIDE SEQUENCE [LARGE SCALE GENOMIC DNA]</scope>
    <source>
        <strain evidence="3">AR33</strain>
    </source>
</reference>
<keyword evidence="3" id="KW-1185">Reference proteome</keyword>
<evidence type="ECO:0000256" key="1">
    <source>
        <dbReference type="SAM" id="Phobius"/>
    </source>
</evidence>
<feature type="transmembrane region" description="Helical" evidence="1">
    <location>
        <begin position="388"/>
        <end position="408"/>
    </location>
</feature>
<dbReference type="EMBL" id="CP013979">
    <property type="protein sequence ID" value="ANJ27680.1"/>
    <property type="molecule type" value="Genomic_DNA"/>
</dbReference>
<proteinExistence type="predicted"/>
<keyword evidence="1" id="KW-1133">Transmembrane helix</keyword>
<keyword evidence="1" id="KW-0472">Membrane</keyword>
<name>A0A191WHA6_9MICO</name>
<feature type="transmembrane region" description="Helical" evidence="1">
    <location>
        <begin position="279"/>
        <end position="297"/>
    </location>
</feature>
<feature type="transmembrane region" description="Helical" evidence="1">
    <location>
        <begin position="120"/>
        <end position="138"/>
    </location>
</feature>
<feature type="transmembrane region" description="Helical" evidence="1">
    <location>
        <begin position="365"/>
        <end position="382"/>
    </location>
</feature>
<evidence type="ECO:0000313" key="3">
    <source>
        <dbReference type="Proteomes" id="UP000078437"/>
    </source>
</evidence>
<keyword evidence="1" id="KW-0812">Transmembrane</keyword>
<organism evidence="2 3">
    <name type="scientific">Agromyces aureus</name>
    <dbReference type="NCBI Taxonomy" id="453304"/>
    <lineage>
        <taxon>Bacteria</taxon>
        <taxon>Bacillati</taxon>
        <taxon>Actinomycetota</taxon>
        <taxon>Actinomycetes</taxon>
        <taxon>Micrococcales</taxon>
        <taxon>Microbacteriaceae</taxon>
        <taxon>Agromyces</taxon>
    </lineage>
</organism>
<dbReference type="KEGG" id="agy:ATC03_14140"/>
<feature type="transmembrane region" description="Helical" evidence="1">
    <location>
        <begin position="90"/>
        <end position="113"/>
    </location>
</feature>
<dbReference type="Proteomes" id="UP000078437">
    <property type="component" value="Chromosome"/>
</dbReference>
<feature type="transmembrane region" description="Helical" evidence="1">
    <location>
        <begin position="338"/>
        <end position="358"/>
    </location>
</feature>